<reference evidence="1 2" key="1">
    <citation type="journal article" date="2018" name="Science">
        <title>The opium poppy genome and morphinan production.</title>
        <authorList>
            <person name="Guo L."/>
            <person name="Winzer T."/>
            <person name="Yang X."/>
            <person name="Li Y."/>
            <person name="Ning Z."/>
            <person name="He Z."/>
            <person name="Teodor R."/>
            <person name="Lu Y."/>
            <person name="Bowser T.A."/>
            <person name="Graham I.A."/>
            <person name="Ye K."/>
        </authorList>
    </citation>
    <scope>NUCLEOTIDE SEQUENCE [LARGE SCALE GENOMIC DNA]</scope>
    <source>
        <strain evidence="2">cv. HN1</strain>
        <tissue evidence="1">Leaves</tissue>
    </source>
</reference>
<evidence type="ECO:0000313" key="1">
    <source>
        <dbReference type="EMBL" id="RZC62225.1"/>
    </source>
</evidence>
<organism evidence="1 2">
    <name type="scientific">Papaver somniferum</name>
    <name type="common">Opium poppy</name>
    <dbReference type="NCBI Taxonomy" id="3469"/>
    <lineage>
        <taxon>Eukaryota</taxon>
        <taxon>Viridiplantae</taxon>
        <taxon>Streptophyta</taxon>
        <taxon>Embryophyta</taxon>
        <taxon>Tracheophyta</taxon>
        <taxon>Spermatophyta</taxon>
        <taxon>Magnoliopsida</taxon>
        <taxon>Ranunculales</taxon>
        <taxon>Papaveraceae</taxon>
        <taxon>Papaveroideae</taxon>
        <taxon>Papaver</taxon>
    </lineage>
</organism>
<dbReference type="EMBL" id="CM010719">
    <property type="protein sequence ID" value="RZC62225.1"/>
    <property type="molecule type" value="Genomic_DNA"/>
</dbReference>
<evidence type="ECO:0000313" key="2">
    <source>
        <dbReference type="Proteomes" id="UP000316621"/>
    </source>
</evidence>
<name>A0A4Y7JRA9_PAPSO</name>
<gene>
    <name evidence="1" type="ORF">C5167_023986</name>
</gene>
<sequence length="88" mass="9681">MFSATQKTVDGPSIKDWRGGRMLHSASFLAALVQQACYRTTTPECPSKGLESSEHLDGAEFAETDKVYAHMTPRYVRLSSSSDNSSFC</sequence>
<dbReference type="AlphaFoldDB" id="A0A4Y7JRA9"/>
<accession>A0A4Y7JRA9</accession>
<proteinExistence type="predicted"/>
<dbReference type="Gramene" id="RZC62225">
    <property type="protein sequence ID" value="RZC62225"/>
    <property type="gene ID" value="C5167_023986"/>
</dbReference>
<keyword evidence="2" id="KW-1185">Reference proteome</keyword>
<dbReference type="Proteomes" id="UP000316621">
    <property type="component" value="Chromosome 5"/>
</dbReference>
<protein>
    <submittedName>
        <fullName evidence="1">Uncharacterized protein</fullName>
    </submittedName>
</protein>